<dbReference type="SUPFAM" id="SSF47413">
    <property type="entry name" value="lambda repressor-like DNA-binding domains"/>
    <property type="match status" value="1"/>
</dbReference>
<dbReference type="Proteomes" id="UP000776983">
    <property type="component" value="Unassembled WGS sequence"/>
</dbReference>
<dbReference type="InterPro" id="IPR010982">
    <property type="entry name" value="Lambda_DNA-bd_dom_sf"/>
</dbReference>
<comment type="caution">
    <text evidence="2">The sequence shown here is derived from an EMBL/GenBank/DDBJ whole genome shotgun (WGS) entry which is preliminary data.</text>
</comment>
<organism evidence="2 3">
    <name type="scientific">Mesopusillimonas faecipullorum</name>
    <dbReference type="NCBI Taxonomy" id="2755040"/>
    <lineage>
        <taxon>Bacteria</taxon>
        <taxon>Pseudomonadati</taxon>
        <taxon>Pseudomonadota</taxon>
        <taxon>Betaproteobacteria</taxon>
        <taxon>Burkholderiales</taxon>
        <taxon>Alcaligenaceae</taxon>
        <taxon>Mesopusillimonas</taxon>
    </lineage>
</organism>
<dbReference type="RefSeq" id="WP_226953204.1">
    <property type="nucleotide sequence ID" value="NZ_JACDXW010000002.1"/>
</dbReference>
<evidence type="ECO:0000313" key="3">
    <source>
        <dbReference type="Proteomes" id="UP000776983"/>
    </source>
</evidence>
<protein>
    <submittedName>
        <fullName evidence="2">XRE family transcriptional regulator</fullName>
    </submittedName>
</protein>
<sequence>MRTLSEIATFLRERLKTTSITQRELGAHAGIARRTLTSVLSGQADYKVTTLMAVLDRLGYELTIVPKGAASGLVASTTPEPTTPAVKTVVQLAREKLEKDTE</sequence>
<evidence type="ECO:0000313" key="2">
    <source>
        <dbReference type="EMBL" id="MCB5362959.1"/>
    </source>
</evidence>
<keyword evidence="3" id="KW-1185">Reference proteome</keyword>
<reference evidence="2 3" key="1">
    <citation type="submission" date="2020-07" db="EMBL/GenBank/DDBJ databases">
        <title>Pusillimonas sp. nov., isolated from poultry manure in Taiwan.</title>
        <authorList>
            <person name="Lin S.-Y."/>
            <person name="Tang Y.-S."/>
            <person name="Young C.-C."/>
        </authorList>
    </citation>
    <scope>NUCLEOTIDE SEQUENCE [LARGE SCALE GENOMIC DNA]</scope>
    <source>
        <strain evidence="2 3">CC-YST705</strain>
    </source>
</reference>
<dbReference type="PROSITE" id="PS50943">
    <property type="entry name" value="HTH_CROC1"/>
    <property type="match status" value="1"/>
</dbReference>
<dbReference type="SMART" id="SM00530">
    <property type="entry name" value="HTH_XRE"/>
    <property type="match status" value="1"/>
</dbReference>
<accession>A0ABS8CAU0</accession>
<proteinExistence type="predicted"/>
<dbReference type="EMBL" id="JACDXW010000002">
    <property type="protein sequence ID" value="MCB5362959.1"/>
    <property type="molecule type" value="Genomic_DNA"/>
</dbReference>
<name>A0ABS8CAU0_9BURK</name>
<dbReference type="Gene3D" id="1.10.260.40">
    <property type="entry name" value="lambda repressor-like DNA-binding domains"/>
    <property type="match status" value="1"/>
</dbReference>
<dbReference type="InterPro" id="IPR039554">
    <property type="entry name" value="HigA2-like_HTH"/>
</dbReference>
<dbReference type="InterPro" id="IPR001387">
    <property type="entry name" value="Cro/C1-type_HTH"/>
</dbReference>
<evidence type="ECO:0000259" key="1">
    <source>
        <dbReference type="PROSITE" id="PS50943"/>
    </source>
</evidence>
<dbReference type="CDD" id="cd00093">
    <property type="entry name" value="HTH_XRE"/>
    <property type="match status" value="1"/>
</dbReference>
<feature type="domain" description="HTH cro/C1-type" evidence="1">
    <location>
        <begin position="11"/>
        <end position="65"/>
    </location>
</feature>
<gene>
    <name evidence="2" type="ORF">H0484_04205</name>
</gene>
<dbReference type="Pfam" id="PF13744">
    <property type="entry name" value="HTH_37"/>
    <property type="match status" value="1"/>
</dbReference>